<name>N8YVB5_ACIBZ</name>
<dbReference type="PATRIC" id="fig|1217651.3.peg.697"/>
<dbReference type="HOGENOM" id="CLU_822899_0_0_6"/>
<keyword evidence="2" id="KW-0812">Transmembrane</keyword>
<comment type="caution">
    <text evidence="3">The sequence shown here is derived from an EMBL/GenBank/DDBJ whole genome shotgun (WGS) entry which is preliminary data.</text>
</comment>
<gene>
    <name evidence="3" type="ORF">F963_00723</name>
</gene>
<reference evidence="3 4" key="1">
    <citation type="submission" date="2013-02" db="EMBL/GenBank/DDBJ databases">
        <title>The Genome Sequence of Acinetobacter bereziniae NIPH 3.</title>
        <authorList>
            <consortium name="The Broad Institute Genome Sequencing Platform"/>
            <consortium name="The Broad Institute Genome Sequencing Center for Infectious Disease"/>
            <person name="Cerqueira G."/>
            <person name="Feldgarden M."/>
            <person name="Courvalin P."/>
            <person name="Perichon B."/>
            <person name="Grillot-Courvalin C."/>
            <person name="Clermont D."/>
            <person name="Rocha E."/>
            <person name="Yoon E.-J."/>
            <person name="Nemec A."/>
            <person name="Walker B."/>
            <person name="Young S.K."/>
            <person name="Zeng Q."/>
            <person name="Gargeya S."/>
            <person name="Fitzgerald M."/>
            <person name="Haas B."/>
            <person name="Abouelleil A."/>
            <person name="Alvarado L."/>
            <person name="Arachchi H.M."/>
            <person name="Berlin A.M."/>
            <person name="Chapman S.B."/>
            <person name="Dewar J."/>
            <person name="Goldberg J."/>
            <person name="Griggs A."/>
            <person name="Gujja S."/>
            <person name="Hansen M."/>
            <person name="Howarth C."/>
            <person name="Imamovic A."/>
            <person name="Larimer J."/>
            <person name="McCowan C."/>
            <person name="Murphy C."/>
            <person name="Neiman D."/>
            <person name="Pearson M."/>
            <person name="Priest M."/>
            <person name="Roberts A."/>
            <person name="Saif S."/>
            <person name="Shea T."/>
            <person name="Sisk P."/>
            <person name="Sykes S."/>
            <person name="Wortman J."/>
            <person name="Nusbaum C."/>
            <person name="Birren B."/>
        </authorList>
    </citation>
    <scope>NUCLEOTIDE SEQUENCE [LARGE SCALE GENOMIC DNA]</scope>
    <source>
        <strain evidence="3 4">NIPH 3</strain>
    </source>
</reference>
<keyword evidence="2" id="KW-0472">Membrane</keyword>
<feature type="transmembrane region" description="Helical" evidence="2">
    <location>
        <begin position="309"/>
        <end position="335"/>
    </location>
</feature>
<evidence type="ECO:0000313" key="4">
    <source>
        <dbReference type="Proteomes" id="UP000013270"/>
    </source>
</evidence>
<evidence type="ECO:0000256" key="2">
    <source>
        <dbReference type="SAM" id="Phobius"/>
    </source>
</evidence>
<sequence length="337" mass="36279">MSGRHTTGSGSTSPNKTKPSVTKPSTKGTEIKLETGTNKTYLCAHICAASKAPKIGAIGQKLYQQTVTNAIKAEADLNFGVWAYLAEVGYDMTRKVPMPLMSQDPARMHRPSTFPLGAAKKQIENLSKGDFRIPDVTVLTIKAAEIIEMRMTGTIEWDRFEPRRENIERLVEIKFGKDDWAKGQLEAYKLIAPDRVREVSDKDCRCETRKPPRGGTKIPVYPPIKNPTPYKNATFRTANTGLTAKKGIPSMLGALGKLIAPPSPEVRFYRKYVPLQEYKSLMIPITASVGIGGAFICGTVVLVGATGGAIATAGAIGATEAVAGGVLITGFATLAHS</sequence>
<keyword evidence="2" id="KW-1133">Transmembrane helix</keyword>
<feature type="compositionally biased region" description="Low complexity" evidence="1">
    <location>
        <begin position="1"/>
        <end position="27"/>
    </location>
</feature>
<organism evidence="3 4">
    <name type="scientific">Acinetobacter bereziniae NIPH 3</name>
    <dbReference type="NCBI Taxonomy" id="1217651"/>
    <lineage>
        <taxon>Bacteria</taxon>
        <taxon>Pseudomonadati</taxon>
        <taxon>Pseudomonadota</taxon>
        <taxon>Gammaproteobacteria</taxon>
        <taxon>Moraxellales</taxon>
        <taxon>Moraxellaceae</taxon>
        <taxon>Acinetobacter</taxon>
    </lineage>
</organism>
<protein>
    <recommendedName>
        <fullName evidence="5">Nuclease</fullName>
    </recommendedName>
</protein>
<evidence type="ECO:0000313" key="3">
    <source>
        <dbReference type="EMBL" id="ENV23195.1"/>
    </source>
</evidence>
<dbReference type="RefSeq" id="WP_004828459.1">
    <property type="nucleotide sequence ID" value="NZ_KB849466.1"/>
</dbReference>
<accession>N8YVB5</accession>
<proteinExistence type="predicted"/>
<feature type="region of interest" description="Disordered" evidence="1">
    <location>
        <begin position="1"/>
        <end position="31"/>
    </location>
</feature>
<dbReference type="EMBL" id="APPK01000017">
    <property type="protein sequence ID" value="ENV23195.1"/>
    <property type="molecule type" value="Genomic_DNA"/>
</dbReference>
<dbReference type="AlphaFoldDB" id="N8YVB5"/>
<dbReference type="Proteomes" id="UP000013270">
    <property type="component" value="Unassembled WGS sequence"/>
</dbReference>
<evidence type="ECO:0008006" key="5">
    <source>
        <dbReference type="Google" id="ProtNLM"/>
    </source>
</evidence>
<feature type="transmembrane region" description="Helical" evidence="2">
    <location>
        <begin position="281"/>
        <end position="303"/>
    </location>
</feature>
<evidence type="ECO:0000256" key="1">
    <source>
        <dbReference type="SAM" id="MobiDB-lite"/>
    </source>
</evidence>